<protein>
    <submittedName>
        <fullName evidence="9">MBOAT-domain-containing protein</fullName>
    </submittedName>
</protein>
<sequence>MDAFFEPIAGATGATVDQIKLIFCLLFSYPLGSLYIRIPTSHPELKHIFSIAVTFFYLGPILGLWGGAVQLLGDIVGTYYIAQRVQTKSMPWLVFAFTMGHLTISHIIRTFAEAGYETIEISGPQMVLTMKLTTFAWNILDGRRPEEDLDAWQTQQRVADYPTLLEFLGYACYFPGFLVGPYLTYNDYQALITGSLYKSAEEKEEQAVNEAHHLSQRLVPHGRKRVAFKKMFIGLIFLGLYVLFWPEFNFSLTIEDAFESRRLISRIIFLQICGFFERTKYYAIWTLTEGASIQTGLGFTGYTEGGRTKWEGAKNVEIWKIEFAENNKVLLDSWNMKTNVWLRECVYKRVTPKGKKPGFKSSLATFATSAFWHGIAPGYYLSFFFFAFVQTAGRLARTYLRPLVLPANYVGGRGAPPPPQTRKKQLYDYLGILTTVMLTNYGTLPFMLLTIDDSFVAWNNVMWYGHFFIGGALVFFYMGGSVVLHHAQAVRVKQAVYQMEREEINKTVQVRSVPSTPSRAPTLPPVDQVAQELEKELGNLGGASGHGGGKNKKKKQAATKEE</sequence>
<feature type="transmembrane region" description="Helical" evidence="8">
    <location>
        <begin position="429"/>
        <end position="451"/>
    </location>
</feature>
<dbReference type="GO" id="GO:0030258">
    <property type="term" value="P:lipid modification"/>
    <property type="evidence" value="ECO:0007669"/>
    <property type="project" value="TreeGrafter"/>
</dbReference>
<feature type="compositionally biased region" description="Polar residues" evidence="7">
    <location>
        <begin position="508"/>
        <end position="519"/>
    </location>
</feature>
<dbReference type="Proteomes" id="UP000256964">
    <property type="component" value="Unassembled WGS sequence"/>
</dbReference>
<dbReference type="STRING" id="139420.A0A371DM24"/>
<feature type="transmembrane region" description="Helical" evidence="8">
    <location>
        <begin position="19"/>
        <end position="36"/>
    </location>
</feature>
<feature type="compositionally biased region" description="Basic residues" evidence="7">
    <location>
        <begin position="549"/>
        <end position="562"/>
    </location>
</feature>
<evidence type="ECO:0000256" key="8">
    <source>
        <dbReference type="SAM" id="Phobius"/>
    </source>
</evidence>
<feature type="transmembrane region" description="Helical" evidence="8">
    <location>
        <begin position="370"/>
        <end position="389"/>
    </location>
</feature>
<dbReference type="GO" id="GO:0016020">
    <property type="term" value="C:membrane"/>
    <property type="evidence" value="ECO:0007669"/>
    <property type="project" value="UniProtKB-SubCell"/>
</dbReference>
<proteinExistence type="predicted"/>
<dbReference type="PANTHER" id="PTHR13906">
    <property type="entry name" value="PORCUPINE"/>
    <property type="match status" value="1"/>
</dbReference>
<dbReference type="EMBL" id="KZ857386">
    <property type="protein sequence ID" value="RDX53580.1"/>
    <property type="molecule type" value="Genomic_DNA"/>
</dbReference>
<dbReference type="AlphaFoldDB" id="A0A371DM24"/>
<evidence type="ECO:0000256" key="3">
    <source>
        <dbReference type="ARBA" id="ARBA00022692"/>
    </source>
</evidence>
<evidence type="ECO:0000256" key="6">
    <source>
        <dbReference type="ARBA" id="ARBA00023315"/>
    </source>
</evidence>
<feature type="transmembrane region" description="Helical" evidence="8">
    <location>
        <begin position="92"/>
        <end position="112"/>
    </location>
</feature>
<dbReference type="PANTHER" id="PTHR13906:SF4">
    <property type="entry name" value="LYSOPHOSPHOLIPID ACYLTRANSFERASE 6"/>
    <property type="match status" value="1"/>
</dbReference>
<evidence type="ECO:0000256" key="2">
    <source>
        <dbReference type="ARBA" id="ARBA00022679"/>
    </source>
</evidence>
<dbReference type="InterPro" id="IPR004299">
    <property type="entry name" value="MBOAT_fam"/>
</dbReference>
<keyword evidence="2" id="KW-0808">Transferase</keyword>
<reference evidence="9 10" key="1">
    <citation type="journal article" date="2018" name="Biotechnol. Biofuels">
        <title>Integrative visual omics of the white-rot fungus Polyporus brumalis exposes the biotechnological potential of its oxidative enzymes for delignifying raw plant biomass.</title>
        <authorList>
            <person name="Miyauchi S."/>
            <person name="Rancon A."/>
            <person name="Drula E."/>
            <person name="Hage H."/>
            <person name="Chaduli D."/>
            <person name="Favel A."/>
            <person name="Grisel S."/>
            <person name="Henrissat B."/>
            <person name="Herpoel-Gimbert I."/>
            <person name="Ruiz-Duenas F.J."/>
            <person name="Chevret D."/>
            <person name="Hainaut M."/>
            <person name="Lin J."/>
            <person name="Wang M."/>
            <person name="Pangilinan J."/>
            <person name="Lipzen A."/>
            <person name="Lesage-Meessen L."/>
            <person name="Navarro D."/>
            <person name="Riley R."/>
            <person name="Grigoriev I.V."/>
            <person name="Zhou S."/>
            <person name="Raouche S."/>
            <person name="Rosso M.N."/>
        </authorList>
    </citation>
    <scope>NUCLEOTIDE SEQUENCE [LARGE SCALE GENOMIC DNA]</scope>
    <source>
        <strain evidence="9 10">BRFM 1820</strain>
    </source>
</reference>
<name>A0A371DM24_9APHY</name>
<feature type="transmembrane region" description="Helical" evidence="8">
    <location>
        <begin position="463"/>
        <end position="484"/>
    </location>
</feature>
<keyword evidence="5 8" id="KW-0472">Membrane</keyword>
<comment type="subcellular location">
    <subcellularLocation>
        <location evidence="1">Membrane</location>
        <topology evidence="1">Multi-pass membrane protein</topology>
    </subcellularLocation>
</comment>
<gene>
    <name evidence="9" type="ORF">OH76DRAFT_1553084</name>
</gene>
<evidence type="ECO:0000256" key="1">
    <source>
        <dbReference type="ARBA" id="ARBA00004141"/>
    </source>
</evidence>
<evidence type="ECO:0000256" key="7">
    <source>
        <dbReference type="SAM" id="MobiDB-lite"/>
    </source>
</evidence>
<evidence type="ECO:0000313" key="9">
    <source>
        <dbReference type="EMBL" id="RDX53580.1"/>
    </source>
</evidence>
<evidence type="ECO:0000313" key="10">
    <source>
        <dbReference type="Proteomes" id="UP000256964"/>
    </source>
</evidence>
<accession>A0A371DM24</accession>
<keyword evidence="4 8" id="KW-1133">Transmembrane helix</keyword>
<feature type="region of interest" description="Disordered" evidence="7">
    <location>
        <begin position="508"/>
        <end position="562"/>
    </location>
</feature>
<keyword evidence="6" id="KW-0012">Acyltransferase</keyword>
<dbReference type="GO" id="GO:0005783">
    <property type="term" value="C:endoplasmic reticulum"/>
    <property type="evidence" value="ECO:0007669"/>
    <property type="project" value="TreeGrafter"/>
</dbReference>
<feature type="transmembrane region" description="Helical" evidence="8">
    <location>
        <begin position="48"/>
        <end position="72"/>
    </location>
</feature>
<keyword evidence="10" id="KW-1185">Reference proteome</keyword>
<feature type="transmembrane region" description="Helical" evidence="8">
    <location>
        <begin position="227"/>
        <end position="245"/>
    </location>
</feature>
<dbReference type="GO" id="GO:0047184">
    <property type="term" value="F:1-acylglycerophosphocholine O-acyltransferase activity"/>
    <property type="evidence" value="ECO:0007669"/>
    <property type="project" value="TreeGrafter"/>
</dbReference>
<dbReference type="OrthoDB" id="286734at2759"/>
<evidence type="ECO:0000256" key="5">
    <source>
        <dbReference type="ARBA" id="ARBA00023136"/>
    </source>
</evidence>
<organism evidence="9 10">
    <name type="scientific">Lentinus brumalis</name>
    <dbReference type="NCBI Taxonomy" id="2498619"/>
    <lineage>
        <taxon>Eukaryota</taxon>
        <taxon>Fungi</taxon>
        <taxon>Dikarya</taxon>
        <taxon>Basidiomycota</taxon>
        <taxon>Agaricomycotina</taxon>
        <taxon>Agaricomycetes</taxon>
        <taxon>Polyporales</taxon>
        <taxon>Polyporaceae</taxon>
        <taxon>Lentinus</taxon>
    </lineage>
</organism>
<dbReference type="InterPro" id="IPR049941">
    <property type="entry name" value="LPLAT_7/PORCN-like"/>
</dbReference>
<feature type="compositionally biased region" description="Gly residues" evidence="7">
    <location>
        <begin position="539"/>
        <end position="548"/>
    </location>
</feature>
<dbReference type="GO" id="GO:0003841">
    <property type="term" value="F:1-acylglycerol-3-phosphate O-acyltransferase activity"/>
    <property type="evidence" value="ECO:0007669"/>
    <property type="project" value="TreeGrafter"/>
</dbReference>
<evidence type="ECO:0000256" key="4">
    <source>
        <dbReference type="ARBA" id="ARBA00022989"/>
    </source>
</evidence>
<dbReference type="Pfam" id="PF03062">
    <property type="entry name" value="MBOAT"/>
    <property type="match status" value="1"/>
</dbReference>
<keyword evidence="3 8" id="KW-0812">Transmembrane</keyword>
<dbReference type="GO" id="GO:0046474">
    <property type="term" value="P:glycerophospholipid biosynthetic process"/>
    <property type="evidence" value="ECO:0007669"/>
    <property type="project" value="TreeGrafter"/>
</dbReference>